<evidence type="ECO:0000313" key="1">
    <source>
        <dbReference type="EMBL" id="KRX33229.1"/>
    </source>
</evidence>
<feature type="non-terminal residue" evidence="1">
    <location>
        <position position="90"/>
    </location>
</feature>
<organism evidence="1 2">
    <name type="scientific">Trichinella murrelli</name>
    <dbReference type="NCBI Taxonomy" id="144512"/>
    <lineage>
        <taxon>Eukaryota</taxon>
        <taxon>Metazoa</taxon>
        <taxon>Ecdysozoa</taxon>
        <taxon>Nematoda</taxon>
        <taxon>Enoplea</taxon>
        <taxon>Dorylaimia</taxon>
        <taxon>Trichinellida</taxon>
        <taxon>Trichinellidae</taxon>
        <taxon>Trichinella</taxon>
    </lineage>
</organism>
<protein>
    <submittedName>
        <fullName evidence="1">Uncharacterized protein</fullName>
    </submittedName>
</protein>
<dbReference type="AlphaFoldDB" id="A0A0V0T2G8"/>
<accession>A0A0V0T2G8</accession>
<sequence length="90" mass="10296">LLDMLSGMGDTKQFINKSEFKQSPRGIPRLTRFRYNAVFALSRDSIFLKARNLAMTITAELLKDSINNIKPIMDQFIEQDAADERSSKAR</sequence>
<comment type="caution">
    <text evidence="1">The sequence shown here is derived from an EMBL/GenBank/DDBJ whole genome shotgun (WGS) entry which is preliminary data.</text>
</comment>
<name>A0A0V0T2G8_9BILA</name>
<dbReference type="Proteomes" id="UP000055048">
    <property type="component" value="Unassembled WGS sequence"/>
</dbReference>
<reference evidence="1 2" key="1">
    <citation type="submission" date="2015-01" db="EMBL/GenBank/DDBJ databases">
        <title>Evolution of Trichinella species and genotypes.</title>
        <authorList>
            <person name="Korhonen P.K."/>
            <person name="Edoardo P."/>
            <person name="Giuseppe L.R."/>
            <person name="Gasser R.B."/>
        </authorList>
    </citation>
    <scope>NUCLEOTIDE SEQUENCE [LARGE SCALE GENOMIC DNA]</scope>
    <source>
        <strain evidence="1">ISS417</strain>
    </source>
</reference>
<dbReference type="EMBL" id="JYDJ01000866">
    <property type="protein sequence ID" value="KRX33229.1"/>
    <property type="molecule type" value="Genomic_DNA"/>
</dbReference>
<feature type="non-terminal residue" evidence="1">
    <location>
        <position position="1"/>
    </location>
</feature>
<proteinExistence type="predicted"/>
<keyword evidence="2" id="KW-1185">Reference proteome</keyword>
<evidence type="ECO:0000313" key="2">
    <source>
        <dbReference type="Proteomes" id="UP000055048"/>
    </source>
</evidence>
<gene>
    <name evidence="1" type="ORF">T05_14472</name>
</gene>